<organism evidence="1 2">
    <name type="scientific">Catharanthus roseus</name>
    <name type="common">Madagascar periwinkle</name>
    <name type="synonym">Vinca rosea</name>
    <dbReference type="NCBI Taxonomy" id="4058"/>
    <lineage>
        <taxon>Eukaryota</taxon>
        <taxon>Viridiplantae</taxon>
        <taxon>Streptophyta</taxon>
        <taxon>Embryophyta</taxon>
        <taxon>Tracheophyta</taxon>
        <taxon>Spermatophyta</taxon>
        <taxon>Magnoliopsida</taxon>
        <taxon>eudicotyledons</taxon>
        <taxon>Gunneridae</taxon>
        <taxon>Pentapetalae</taxon>
        <taxon>asterids</taxon>
        <taxon>lamiids</taxon>
        <taxon>Gentianales</taxon>
        <taxon>Apocynaceae</taxon>
        <taxon>Rauvolfioideae</taxon>
        <taxon>Vinceae</taxon>
        <taxon>Catharanthinae</taxon>
        <taxon>Catharanthus</taxon>
    </lineage>
</organism>
<dbReference type="Proteomes" id="UP001060085">
    <property type="component" value="Linkage Group LG02"/>
</dbReference>
<proteinExistence type="predicted"/>
<sequence length="223" mass="25133">MEEVVLYVDDLRSISFGATAFCRICHEGEFESCKSLESPCSCSGTVKYAHRDCVQRWCNEKGNTVCEICLQKFEPGYTYIAPSEKTQLIDSSVTIRDSVEISRTGREEEVESPTAEERRSYSECSSVADKSASCCRFVALIFTVLLLLKHTMEVLMGETGDDYPFTLTTLLMIRASGILLPMYLLIRLISAIQNSIRRQHFQDSNGDSLTSDEEEEEEQLSNV</sequence>
<keyword evidence="2" id="KW-1185">Reference proteome</keyword>
<evidence type="ECO:0000313" key="1">
    <source>
        <dbReference type="EMBL" id="KAI5674914.1"/>
    </source>
</evidence>
<accession>A0ACC0BQG1</accession>
<gene>
    <name evidence="1" type="ORF">M9H77_05864</name>
</gene>
<reference evidence="2" key="1">
    <citation type="journal article" date="2023" name="Nat. Plants">
        <title>Single-cell RNA sequencing provides a high-resolution roadmap for understanding the multicellular compartmentation of specialized metabolism.</title>
        <authorList>
            <person name="Sun S."/>
            <person name="Shen X."/>
            <person name="Li Y."/>
            <person name="Li Y."/>
            <person name="Wang S."/>
            <person name="Li R."/>
            <person name="Zhang H."/>
            <person name="Shen G."/>
            <person name="Guo B."/>
            <person name="Wei J."/>
            <person name="Xu J."/>
            <person name="St-Pierre B."/>
            <person name="Chen S."/>
            <person name="Sun C."/>
        </authorList>
    </citation>
    <scope>NUCLEOTIDE SEQUENCE [LARGE SCALE GENOMIC DNA]</scope>
</reference>
<evidence type="ECO:0000313" key="2">
    <source>
        <dbReference type="Proteomes" id="UP001060085"/>
    </source>
</evidence>
<name>A0ACC0BQG1_CATRO</name>
<comment type="caution">
    <text evidence="1">The sequence shown here is derived from an EMBL/GenBank/DDBJ whole genome shotgun (WGS) entry which is preliminary data.</text>
</comment>
<dbReference type="EMBL" id="CM044702">
    <property type="protein sequence ID" value="KAI5674914.1"/>
    <property type="molecule type" value="Genomic_DNA"/>
</dbReference>
<protein>
    <submittedName>
        <fullName evidence="1">Uncharacterized protein</fullName>
    </submittedName>
</protein>